<comment type="similarity">
    <text evidence="12">Belongs to the DnaG primase family.</text>
</comment>
<dbReference type="SUPFAM" id="SSF57783">
    <property type="entry name" value="Zinc beta-ribbon"/>
    <property type="match status" value="1"/>
</dbReference>
<dbReference type="Pfam" id="PF08275">
    <property type="entry name" value="DNAG_N"/>
    <property type="match status" value="1"/>
</dbReference>
<keyword evidence="11 12" id="KW-0804">Transcription</keyword>
<dbReference type="FunFam" id="3.90.580.10:FF:000001">
    <property type="entry name" value="DNA primase"/>
    <property type="match status" value="1"/>
</dbReference>
<dbReference type="Gene3D" id="3.40.1360.10">
    <property type="match status" value="1"/>
</dbReference>
<feature type="domain" description="Toprim" evidence="14">
    <location>
        <begin position="256"/>
        <end position="338"/>
    </location>
</feature>
<dbReference type="PANTHER" id="PTHR30313:SF2">
    <property type="entry name" value="DNA PRIMASE"/>
    <property type="match status" value="1"/>
</dbReference>
<dbReference type="Gene3D" id="3.90.980.10">
    <property type="entry name" value="DNA primase, catalytic core, N-terminal domain"/>
    <property type="match status" value="1"/>
</dbReference>
<comment type="domain">
    <text evidence="12">Contains an N-terminal zinc-binding domain, a central core domain that contains the primase activity, and a C-terminal DnaB-binding domain.</text>
</comment>
<evidence type="ECO:0000256" key="5">
    <source>
        <dbReference type="ARBA" id="ARBA00022705"/>
    </source>
</evidence>
<protein>
    <recommendedName>
        <fullName evidence="12">DNA primase</fullName>
        <ecNumber evidence="12">2.7.7.101</ecNumber>
    </recommendedName>
</protein>
<dbReference type="PROSITE" id="PS50880">
    <property type="entry name" value="TOPRIM"/>
    <property type="match status" value="1"/>
</dbReference>
<feature type="zinc finger region" description="CHC2-type" evidence="12">
    <location>
        <begin position="40"/>
        <end position="64"/>
    </location>
</feature>
<dbReference type="Gene3D" id="3.90.580.10">
    <property type="entry name" value="Zinc finger, CHC2-type domain"/>
    <property type="match status" value="1"/>
</dbReference>
<keyword evidence="3 12" id="KW-0808">Transferase</keyword>
<evidence type="ECO:0000256" key="10">
    <source>
        <dbReference type="ARBA" id="ARBA00023125"/>
    </source>
</evidence>
<evidence type="ECO:0000256" key="1">
    <source>
        <dbReference type="ARBA" id="ARBA00022478"/>
    </source>
</evidence>
<dbReference type="FunFam" id="3.90.980.10:FF:000001">
    <property type="entry name" value="DNA primase"/>
    <property type="match status" value="1"/>
</dbReference>
<evidence type="ECO:0000256" key="4">
    <source>
        <dbReference type="ARBA" id="ARBA00022695"/>
    </source>
</evidence>
<gene>
    <name evidence="12" type="primary">dnaG</name>
    <name evidence="15" type="ORF">CKO25_07765</name>
</gene>
<comment type="caution">
    <text evidence="15">The sequence shown here is derived from an EMBL/GenBank/DDBJ whole genome shotgun (WGS) entry which is preliminary data.</text>
</comment>
<dbReference type="GO" id="GO:0006269">
    <property type="term" value="P:DNA replication, synthesis of primer"/>
    <property type="evidence" value="ECO:0007669"/>
    <property type="project" value="UniProtKB-UniRule"/>
</dbReference>
<dbReference type="SUPFAM" id="SSF56731">
    <property type="entry name" value="DNA primase core"/>
    <property type="match status" value="1"/>
</dbReference>
<evidence type="ECO:0000313" key="16">
    <source>
        <dbReference type="Proteomes" id="UP001138802"/>
    </source>
</evidence>
<dbReference type="GO" id="GO:0000428">
    <property type="term" value="C:DNA-directed RNA polymerase complex"/>
    <property type="evidence" value="ECO:0007669"/>
    <property type="project" value="UniProtKB-KW"/>
</dbReference>
<keyword evidence="10 12" id="KW-0238">DNA-binding</keyword>
<dbReference type="InterPro" id="IPR037068">
    <property type="entry name" value="DNA_primase_core_N_sf"/>
</dbReference>
<dbReference type="CDD" id="cd03364">
    <property type="entry name" value="TOPRIM_DnaG_primases"/>
    <property type="match status" value="1"/>
</dbReference>
<dbReference type="InterPro" id="IPR013264">
    <property type="entry name" value="DNAG_N"/>
</dbReference>
<dbReference type="SMART" id="SM00400">
    <property type="entry name" value="ZnF_CHCC"/>
    <property type="match status" value="1"/>
</dbReference>
<dbReference type="GO" id="GO:0008270">
    <property type="term" value="F:zinc ion binding"/>
    <property type="evidence" value="ECO:0007669"/>
    <property type="project" value="UniProtKB-UniRule"/>
</dbReference>
<evidence type="ECO:0000256" key="3">
    <source>
        <dbReference type="ARBA" id="ARBA00022679"/>
    </source>
</evidence>
<dbReference type="GO" id="GO:0005737">
    <property type="term" value="C:cytoplasm"/>
    <property type="evidence" value="ECO:0007669"/>
    <property type="project" value="TreeGrafter"/>
</dbReference>
<dbReference type="InterPro" id="IPR006295">
    <property type="entry name" value="DNA_primase_DnaG"/>
</dbReference>
<keyword evidence="2 12" id="KW-0639">Primosome</keyword>
<dbReference type="EC" id="2.7.7.101" evidence="12"/>
<dbReference type="EMBL" id="NRSD01000006">
    <property type="protein sequence ID" value="MBK1644550.1"/>
    <property type="molecule type" value="Genomic_DNA"/>
</dbReference>
<keyword evidence="8 12" id="KW-0862">Zinc</keyword>
<feature type="region of interest" description="Disordered" evidence="13">
    <location>
        <begin position="418"/>
        <end position="447"/>
    </location>
</feature>
<comment type="function">
    <text evidence="12">RNA polymerase that catalyzes the synthesis of short RNA molecules used as primers for DNA polymerase during DNA replication.</text>
</comment>
<dbReference type="NCBIfam" id="TIGR01391">
    <property type="entry name" value="dnaG"/>
    <property type="match status" value="1"/>
</dbReference>
<dbReference type="Proteomes" id="UP001138802">
    <property type="component" value="Unassembled WGS sequence"/>
</dbReference>
<dbReference type="GO" id="GO:1990077">
    <property type="term" value="C:primosome complex"/>
    <property type="evidence" value="ECO:0007669"/>
    <property type="project" value="UniProtKB-KW"/>
</dbReference>
<evidence type="ECO:0000256" key="13">
    <source>
        <dbReference type="SAM" id="MobiDB-lite"/>
    </source>
</evidence>
<evidence type="ECO:0000256" key="7">
    <source>
        <dbReference type="ARBA" id="ARBA00022771"/>
    </source>
</evidence>
<sequence>MSGRIPTEFIDALLARTDIVDVIGTRVALKKAGKDYQARCPFHDEKTPSFTVSPEKQFYHCFGCGAHGTAIGFLLEHDRLSFREAIEELAQRAGLEVPVAGASSAPGPDLQPLYDLHEQVRDLYRDQLRQHPSARRAVEYLKARGLSGAIAAHFGIGFAPAGGQTLIAHFAGNLLAREQLLASGLIVDQDGRRHDRFRDRIIFPIRDRRGRVIGFGGRLLGEGKPKYLNSPESPIFHKGRELYGLYEAQQANRRPDSMLVVEGYLDTIALAQYGLTNVVATLGTATTTEHLQLLARSAPEIVFCFDGDRAGRDAAWKALQTTLGVATGRQSYRFLFLPEGEDPDTLVRVEGAAAFQERMRRAQPLSDYFFEHLCAQVDLTSIEGRARLATLAQPLIEPVPPGVYRDMLNARLAELTGLKRLGSGPPSSGAPARPPVRARGRGRLPQPRRPSRIAMAIALLLDNPSLAPQAEQAPGDWRRASNPGIAILVELLETLADNPNMNKATLLERFRENAHFGHLQRLSIDPVLRDIPQEGIAAEFIGALTRLSEDIVKDERSRPMNETSPAAWSEDVRAQVEQQAAAARTRRR</sequence>
<dbReference type="GO" id="GO:0003899">
    <property type="term" value="F:DNA-directed RNA polymerase activity"/>
    <property type="evidence" value="ECO:0007669"/>
    <property type="project" value="UniProtKB-UniRule"/>
</dbReference>
<dbReference type="RefSeq" id="WP_200387360.1">
    <property type="nucleotide sequence ID" value="NZ_NRSD01000006.1"/>
</dbReference>
<dbReference type="InterPro" id="IPR034151">
    <property type="entry name" value="TOPRIM_DnaG_bac"/>
</dbReference>
<dbReference type="InterPro" id="IPR050219">
    <property type="entry name" value="DnaG_primase"/>
</dbReference>
<dbReference type="InterPro" id="IPR016136">
    <property type="entry name" value="DNA_helicase_N/primase_C"/>
</dbReference>
<dbReference type="GO" id="GO:0003677">
    <property type="term" value="F:DNA binding"/>
    <property type="evidence" value="ECO:0007669"/>
    <property type="project" value="UniProtKB-KW"/>
</dbReference>
<accession>A0A9X0WH78</accession>
<feature type="compositionally biased region" description="Low complexity" evidence="13">
    <location>
        <begin position="422"/>
        <end position="435"/>
    </location>
</feature>
<evidence type="ECO:0000256" key="11">
    <source>
        <dbReference type="ARBA" id="ARBA00023163"/>
    </source>
</evidence>
<evidence type="ECO:0000256" key="8">
    <source>
        <dbReference type="ARBA" id="ARBA00022833"/>
    </source>
</evidence>
<dbReference type="FunFam" id="3.40.1360.10:FF:000002">
    <property type="entry name" value="DNA primase"/>
    <property type="match status" value="1"/>
</dbReference>
<dbReference type="Gene3D" id="1.10.860.10">
    <property type="entry name" value="DNAb Helicase, Chain A"/>
    <property type="match status" value="1"/>
</dbReference>
<dbReference type="Pfam" id="PF13155">
    <property type="entry name" value="Toprim_2"/>
    <property type="match status" value="1"/>
</dbReference>
<comment type="subunit">
    <text evidence="12">Monomer. Interacts with DnaB.</text>
</comment>
<dbReference type="InterPro" id="IPR036977">
    <property type="entry name" value="DNA_primase_Znf_CHC2"/>
</dbReference>
<dbReference type="SUPFAM" id="SSF117023">
    <property type="entry name" value="DNA primase DnaG, C-terminal domain"/>
    <property type="match status" value="1"/>
</dbReference>
<keyword evidence="4 12" id="KW-0548">Nucleotidyltransferase</keyword>
<name>A0A9X0WH78_9GAMM</name>
<comment type="cofactor">
    <cofactor evidence="12">
        <name>Zn(2+)</name>
        <dbReference type="ChEBI" id="CHEBI:29105"/>
    </cofactor>
    <text evidence="12">Binds 1 zinc ion per monomer.</text>
</comment>
<keyword evidence="16" id="KW-1185">Reference proteome</keyword>
<proteinExistence type="inferred from homology"/>
<dbReference type="InterPro" id="IPR030846">
    <property type="entry name" value="DnaG_bac"/>
</dbReference>
<keyword evidence="6 12" id="KW-0479">Metal-binding</keyword>
<evidence type="ECO:0000256" key="12">
    <source>
        <dbReference type="HAMAP-Rule" id="MF_00974"/>
    </source>
</evidence>
<organism evidence="15 16">
    <name type="scientific">Thiocapsa imhoffii</name>
    <dbReference type="NCBI Taxonomy" id="382777"/>
    <lineage>
        <taxon>Bacteria</taxon>
        <taxon>Pseudomonadati</taxon>
        <taxon>Pseudomonadota</taxon>
        <taxon>Gammaproteobacteria</taxon>
        <taxon>Chromatiales</taxon>
        <taxon>Chromatiaceae</taxon>
        <taxon>Thiocapsa</taxon>
    </lineage>
</organism>
<reference evidence="15 16" key="1">
    <citation type="journal article" date="2020" name="Microorganisms">
        <title>Osmotic Adaptation and Compatible Solute Biosynthesis of Phototrophic Bacteria as Revealed from Genome Analyses.</title>
        <authorList>
            <person name="Imhoff J.F."/>
            <person name="Rahn T."/>
            <person name="Kunzel S."/>
            <person name="Keller A."/>
            <person name="Neulinger S.C."/>
        </authorList>
    </citation>
    <scope>NUCLEOTIDE SEQUENCE [LARGE SCALE GENOMIC DNA]</scope>
    <source>
        <strain evidence="15 16">DSM 21303</strain>
    </source>
</reference>
<comment type="catalytic activity">
    <reaction evidence="12">
        <text>ssDNA + n NTP = ssDNA/pppN(pN)n-1 hybrid + (n-1) diphosphate.</text>
        <dbReference type="EC" id="2.7.7.101"/>
    </reaction>
</comment>
<keyword evidence="1 12" id="KW-0240">DNA-directed RNA polymerase</keyword>
<dbReference type="InterPro" id="IPR013173">
    <property type="entry name" value="DNA_primase_DnaG_DnaB-bd_dom"/>
</dbReference>
<feature type="region of interest" description="Disordered" evidence="13">
    <location>
        <begin position="553"/>
        <end position="588"/>
    </location>
</feature>
<dbReference type="Gene3D" id="1.20.50.20">
    <property type="entry name" value="DnaG, RNA polymerase domain, helical bundle"/>
    <property type="match status" value="1"/>
</dbReference>
<dbReference type="SMART" id="SM00493">
    <property type="entry name" value="TOPRIM"/>
    <property type="match status" value="1"/>
</dbReference>
<dbReference type="HAMAP" id="MF_00974">
    <property type="entry name" value="DNA_primase_DnaG"/>
    <property type="match status" value="1"/>
</dbReference>
<dbReference type="Pfam" id="PF01807">
    <property type="entry name" value="Zn_ribbon_DnaG"/>
    <property type="match status" value="1"/>
</dbReference>
<evidence type="ECO:0000256" key="2">
    <source>
        <dbReference type="ARBA" id="ARBA00022515"/>
    </source>
</evidence>
<keyword evidence="5 12" id="KW-0235">DNA replication</keyword>
<dbReference type="SMART" id="SM00766">
    <property type="entry name" value="DnaG_DnaB_bind"/>
    <property type="match status" value="1"/>
</dbReference>
<evidence type="ECO:0000313" key="15">
    <source>
        <dbReference type="EMBL" id="MBK1644550.1"/>
    </source>
</evidence>
<dbReference type="InterPro" id="IPR019475">
    <property type="entry name" value="DNA_primase_DnaB-bd"/>
</dbReference>
<dbReference type="InterPro" id="IPR002694">
    <property type="entry name" value="Znf_CHC2"/>
</dbReference>
<evidence type="ECO:0000259" key="14">
    <source>
        <dbReference type="PROSITE" id="PS50880"/>
    </source>
</evidence>
<keyword evidence="9" id="KW-0460">Magnesium</keyword>
<dbReference type="Pfam" id="PF08278">
    <property type="entry name" value="DnaG_DnaB_bind"/>
    <property type="match status" value="1"/>
</dbReference>
<dbReference type="PANTHER" id="PTHR30313">
    <property type="entry name" value="DNA PRIMASE"/>
    <property type="match status" value="1"/>
</dbReference>
<dbReference type="Pfam" id="PF10410">
    <property type="entry name" value="DnaB_bind"/>
    <property type="match status" value="1"/>
</dbReference>
<keyword evidence="7 12" id="KW-0863">Zinc-finger</keyword>
<feature type="compositionally biased region" description="Low complexity" evidence="13">
    <location>
        <begin position="575"/>
        <end position="588"/>
    </location>
</feature>
<evidence type="ECO:0000256" key="9">
    <source>
        <dbReference type="ARBA" id="ARBA00022842"/>
    </source>
</evidence>
<dbReference type="AlphaFoldDB" id="A0A9X0WH78"/>
<evidence type="ECO:0000256" key="6">
    <source>
        <dbReference type="ARBA" id="ARBA00022723"/>
    </source>
</evidence>
<dbReference type="InterPro" id="IPR006171">
    <property type="entry name" value="TOPRIM_dom"/>
</dbReference>